<protein>
    <recommendedName>
        <fullName evidence="2">Endonuclease/exonuclease/phosphatase domain-containing protein</fullName>
    </recommendedName>
</protein>
<accession>A0ABD3WD50</accession>
<gene>
    <name evidence="3" type="ORF">ACJMK2_039808</name>
</gene>
<reference evidence="3 4" key="1">
    <citation type="submission" date="2024-11" db="EMBL/GenBank/DDBJ databases">
        <title>Chromosome-level genome assembly of the freshwater bivalve Anodonta woodiana.</title>
        <authorList>
            <person name="Chen X."/>
        </authorList>
    </citation>
    <scope>NUCLEOTIDE SEQUENCE [LARGE SCALE GENOMIC DNA]</scope>
    <source>
        <strain evidence="3">MN2024</strain>
        <tissue evidence="3">Gills</tissue>
    </source>
</reference>
<evidence type="ECO:0000313" key="4">
    <source>
        <dbReference type="Proteomes" id="UP001634394"/>
    </source>
</evidence>
<sequence>MFAVIGLLTLCVVIPFPNVIAQQEIQILTLNTGLQFSIPWKQLRRRHIMNGIRTLQPDVVCLQEMYHSSDIEWLRMRLVRKFPEALSFSRRLVNTSTNAPLCQDPNVIAFLQCMAASCSGFNMNEENGIIDLVRCLKTQCGSHMFSMPQECLTCLFLFPNSTEALSVCMNPETEINVPGLVLLSKKKFTEHKAVEHHPNVVEIAKQGYLYANVNSLPFQNYVAQNLAEIKAILETFKETKPLLLIGDLNTGPELTDQNVCAYNKESYEVLTSPNSDLQHTIVDKCTYCKESTWTHADCDLIIDHIFTRCLVIKDIKRIYDDPKVRKKYHMSDHFGVMAKVVPEH</sequence>
<feature type="signal peptide" evidence="1">
    <location>
        <begin position="1"/>
        <end position="21"/>
    </location>
</feature>
<name>A0ABD3WD50_SINWO</name>
<dbReference type="InterPro" id="IPR036691">
    <property type="entry name" value="Endo/exonu/phosph_ase_sf"/>
</dbReference>
<dbReference type="InterPro" id="IPR005135">
    <property type="entry name" value="Endo/exonuclease/phosphatase"/>
</dbReference>
<evidence type="ECO:0000259" key="2">
    <source>
        <dbReference type="Pfam" id="PF03372"/>
    </source>
</evidence>
<evidence type="ECO:0000313" key="3">
    <source>
        <dbReference type="EMBL" id="KAL3871836.1"/>
    </source>
</evidence>
<dbReference type="Gene3D" id="3.60.10.10">
    <property type="entry name" value="Endonuclease/exonuclease/phosphatase"/>
    <property type="match status" value="2"/>
</dbReference>
<feature type="domain" description="Endonuclease/exonuclease/phosphatase" evidence="2">
    <location>
        <begin position="41"/>
        <end position="307"/>
    </location>
</feature>
<proteinExistence type="predicted"/>
<evidence type="ECO:0000256" key="1">
    <source>
        <dbReference type="SAM" id="SignalP"/>
    </source>
</evidence>
<comment type="caution">
    <text evidence="3">The sequence shown here is derived from an EMBL/GenBank/DDBJ whole genome shotgun (WGS) entry which is preliminary data.</text>
</comment>
<dbReference type="Proteomes" id="UP001634394">
    <property type="component" value="Unassembled WGS sequence"/>
</dbReference>
<keyword evidence="4" id="KW-1185">Reference proteome</keyword>
<keyword evidence="1" id="KW-0732">Signal</keyword>
<dbReference type="EMBL" id="JBJQND010000007">
    <property type="protein sequence ID" value="KAL3871836.1"/>
    <property type="molecule type" value="Genomic_DNA"/>
</dbReference>
<dbReference type="Pfam" id="PF03372">
    <property type="entry name" value="Exo_endo_phos"/>
    <property type="match status" value="1"/>
</dbReference>
<dbReference type="AlphaFoldDB" id="A0ABD3WD50"/>
<dbReference type="SUPFAM" id="SSF56219">
    <property type="entry name" value="DNase I-like"/>
    <property type="match status" value="1"/>
</dbReference>
<feature type="chain" id="PRO_5044842788" description="Endonuclease/exonuclease/phosphatase domain-containing protein" evidence="1">
    <location>
        <begin position="22"/>
        <end position="344"/>
    </location>
</feature>
<organism evidence="3 4">
    <name type="scientific">Sinanodonta woodiana</name>
    <name type="common">Chinese pond mussel</name>
    <name type="synonym">Anodonta woodiana</name>
    <dbReference type="NCBI Taxonomy" id="1069815"/>
    <lineage>
        <taxon>Eukaryota</taxon>
        <taxon>Metazoa</taxon>
        <taxon>Spiralia</taxon>
        <taxon>Lophotrochozoa</taxon>
        <taxon>Mollusca</taxon>
        <taxon>Bivalvia</taxon>
        <taxon>Autobranchia</taxon>
        <taxon>Heteroconchia</taxon>
        <taxon>Palaeoheterodonta</taxon>
        <taxon>Unionida</taxon>
        <taxon>Unionoidea</taxon>
        <taxon>Unionidae</taxon>
        <taxon>Unioninae</taxon>
        <taxon>Sinanodonta</taxon>
    </lineage>
</organism>